<dbReference type="EMBL" id="JBHTOI010000036">
    <property type="protein sequence ID" value="MFD1418180.1"/>
    <property type="molecule type" value="Genomic_DNA"/>
</dbReference>
<evidence type="ECO:0000313" key="1">
    <source>
        <dbReference type="EMBL" id="MFD1418180.1"/>
    </source>
</evidence>
<name>A0ABW4BTX3_9LACO</name>
<protein>
    <recommendedName>
        <fullName evidence="3">Regulatory protein YycH-like domain-containing protein</fullName>
    </recommendedName>
</protein>
<keyword evidence="2" id="KW-1185">Reference proteome</keyword>
<evidence type="ECO:0000313" key="2">
    <source>
        <dbReference type="Proteomes" id="UP001597251"/>
    </source>
</evidence>
<organism evidence="1 2">
    <name type="scientific">Companilactobacillus keshanensis</name>
    <dbReference type="NCBI Taxonomy" id="2486003"/>
    <lineage>
        <taxon>Bacteria</taxon>
        <taxon>Bacillati</taxon>
        <taxon>Bacillota</taxon>
        <taxon>Bacilli</taxon>
        <taxon>Lactobacillales</taxon>
        <taxon>Lactobacillaceae</taxon>
        <taxon>Companilactobacillus</taxon>
    </lineage>
</organism>
<dbReference type="Proteomes" id="UP001597251">
    <property type="component" value="Unassembled WGS sequence"/>
</dbReference>
<gene>
    <name evidence="1" type="ORF">ACFQ42_05475</name>
</gene>
<evidence type="ECO:0008006" key="3">
    <source>
        <dbReference type="Google" id="ProtNLM"/>
    </source>
</evidence>
<proteinExistence type="predicted"/>
<accession>A0ABW4BTX3</accession>
<comment type="caution">
    <text evidence="1">The sequence shown here is derived from an EMBL/GenBank/DDBJ whole genome shotgun (WGS) entry which is preliminary data.</text>
</comment>
<sequence length="309" mass="35781">MKKLLKKHLKLLITLLILILIILTYVFNWGNIKDRTVDKISSITIPFSLIVNPKNVDQDVTPKSIKLNDKDFEADKTQSINLVNTINNNYKTTKDFNFLTEKQDKSLTDKIKKQSHQYIHDVTLLNFGKDRKGKYLTISLNQYNDTKQIVSYRYRLYHRKSQILSVKYLKQTSNIYPPRFIIPDVKVGDAGINNSKNFMQRLKTAVINSNLTMNNASEPGNFNQIAINLGLSADKSNKGLYNLAKNSNSRVTNYGIVGYEISDVPRYSRVYIKQLSKDEDYYYTLTYNRNSKKFISFQKGIISTDNRTK</sequence>
<reference evidence="2" key="1">
    <citation type="journal article" date="2019" name="Int. J. Syst. Evol. Microbiol.">
        <title>The Global Catalogue of Microorganisms (GCM) 10K type strain sequencing project: providing services to taxonomists for standard genome sequencing and annotation.</title>
        <authorList>
            <consortium name="The Broad Institute Genomics Platform"/>
            <consortium name="The Broad Institute Genome Sequencing Center for Infectious Disease"/>
            <person name="Wu L."/>
            <person name="Ma J."/>
        </authorList>
    </citation>
    <scope>NUCLEOTIDE SEQUENCE [LARGE SCALE GENOMIC DNA]</scope>
    <source>
        <strain evidence="2">CCM 8936</strain>
    </source>
</reference>
<dbReference type="RefSeq" id="WP_125677797.1">
    <property type="nucleotide sequence ID" value="NZ_JBHTOI010000036.1"/>
</dbReference>